<name>A0A841QA08_9BACI</name>
<dbReference type="InterPro" id="IPR024923">
    <property type="entry name" value="PG_synth_SpoVB"/>
</dbReference>
<keyword evidence="2" id="KW-1003">Cell membrane</keyword>
<comment type="caution">
    <text evidence="7">The sequence shown here is derived from an EMBL/GenBank/DDBJ whole genome shotgun (WGS) entry which is preliminary data.</text>
</comment>
<dbReference type="CDD" id="cd13124">
    <property type="entry name" value="MATE_SpoVB_like"/>
    <property type="match status" value="1"/>
</dbReference>
<keyword evidence="8" id="KW-1185">Reference proteome</keyword>
<evidence type="ECO:0000256" key="6">
    <source>
        <dbReference type="SAM" id="Phobius"/>
    </source>
</evidence>
<dbReference type="InterPro" id="IPR002797">
    <property type="entry name" value="Polysacc_synth"/>
</dbReference>
<dbReference type="Pfam" id="PF01943">
    <property type="entry name" value="Polysacc_synt"/>
    <property type="match status" value="1"/>
</dbReference>
<dbReference type="AlphaFoldDB" id="A0A841QA08"/>
<evidence type="ECO:0000256" key="5">
    <source>
        <dbReference type="ARBA" id="ARBA00023136"/>
    </source>
</evidence>
<dbReference type="InterPro" id="IPR050833">
    <property type="entry name" value="Poly_Biosynth_Transport"/>
</dbReference>
<evidence type="ECO:0000313" key="8">
    <source>
        <dbReference type="Proteomes" id="UP000581688"/>
    </source>
</evidence>
<dbReference type="RefSeq" id="WP_174497723.1">
    <property type="nucleotide sequence ID" value="NZ_CADDWK010000018.1"/>
</dbReference>
<accession>A0A841QA08</accession>
<keyword evidence="4 6" id="KW-1133">Transmembrane helix</keyword>
<feature type="transmembrane region" description="Helical" evidence="6">
    <location>
        <begin position="322"/>
        <end position="345"/>
    </location>
</feature>
<dbReference type="EMBL" id="JACHGH010000017">
    <property type="protein sequence ID" value="MBB6455250.1"/>
    <property type="molecule type" value="Genomic_DNA"/>
</dbReference>
<feature type="transmembrane region" description="Helical" evidence="6">
    <location>
        <begin position="477"/>
        <end position="498"/>
    </location>
</feature>
<evidence type="ECO:0000256" key="1">
    <source>
        <dbReference type="ARBA" id="ARBA00004651"/>
    </source>
</evidence>
<feature type="transmembrane region" description="Helical" evidence="6">
    <location>
        <begin position="387"/>
        <end position="406"/>
    </location>
</feature>
<feature type="transmembrane region" description="Helical" evidence="6">
    <location>
        <begin position="357"/>
        <end position="375"/>
    </location>
</feature>
<evidence type="ECO:0000256" key="2">
    <source>
        <dbReference type="ARBA" id="ARBA00022475"/>
    </source>
</evidence>
<feature type="transmembrane region" description="Helical" evidence="6">
    <location>
        <begin position="412"/>
        <end position="430"/>
    </location>
</feature>
<dbReference type="PANTHER" id="PTHR30250">
    <property type="entry name" value="PST FAMILY PREDICTED COLANIC ACID TRANSPORTER"/>
    <property type="match status" value="1"/>
</dbReference>
<feature type="transmembrane region" description="Helical" evidence="6">
    <location>
        <begin position="160"/>
        <end position="175"/>
    </location>
</feature>
<evidence type="ECO:0000256" key="4">
    <source>
        <dbReference type="ARBA" id="ARBA00022989"/>
    </source>
</evidence>
<keyword evidence="5 6" id="KW-0472">Membrane</keyword>
<dbReference type="Proteomes" id="UP000581688">
    <property type="component" value="Unassembled WGS sequence"/>
</dbReference>
<gene>
    <name evidence="7" type="ORF">HNQ94_003747</name>
</gene>
<comment type="subcellular location">
    <subcellularLocation>
        <location evidence="1">Cell membrane</location>
        <topology evidence="1">Multi-pass membrane protein</topology>
    </subcellularLocation>
</comment>
<organism evidence="7 8">
    <name type="scientific">Salirhabdus euzebyi</name>
    <dbReference type="NCBI Taxonomy" id="394506"/>
    <lineage>
        <taxon>Bacteria</taxon>
        <taxon>Bacillati</taxon>
        <taxon>Bacillota</taxon>
        <taxon>Bacilli</taxon>
        <taxon>Bacillales</taxon>
        <taxon>Bacillaceae</taxon>
        <taxon>Salirhabdus</taxon>
    </lineage>
</organism>
<feature type="transmembrane region" description="Helical" evidence="6">
    <location>
        <begin position="82"/>
        <end position="107"/>
    </location>
</feature>
<feature type="transmembrane region" description="Helical" evidence="6">
    <location>
        <begin position="284"/>
        <end position="301"/>
    </location>
</feature>
<reference evidence="7 8" key="1">
    <citation type="submission" date="2020-08" db="EMBL/GenBank/DDBJ databases">
        <title>Genomic Encyclopedia of Type Strains, Phase IV (KMG-IV): sequencing the most valuable type-strain genomes for metagenomic binning, comparative biology and taxonomic classification.</title>
        <authorList>
            <person name="Goeker M."/>
        </authorList>
    </citation>
    <scope>NUCLEOTIDE SEQUENCE [LARGE SCALE GENOMIC DNA]</scope>
    <source>
        <strain evidence="7 8">DSM 19612</strain>
    </source>
</reference>
<feature type="transmembrane region" description="Helical" evidence="6">
    <location>
        <begin position="442"/>
        <end position="465"/>
    </location>
</feature>
<feature type="transmembrane region" description="Helical" evidence="6">
    <location>
        <begin position="122"/>
        <end position="139"/>
    </location>
</feature>
<feature type="transmembrane region" description="Helical" evidence="6">
    <location>
        <begin position="232"/>
        <end position="253"/>
    </location>
</feature>
<dbReference type="PANTHER" id="PTHR30250:SF29">
    <property type="entry name" value="POLYSACCHARIDE BIOSYNTHESIS PROTEIN C-TERMINAL DOMAIN-CONTAINING PROTEIN"/>
    <property type="match status" value="1"/>
</dbReference>
<sequence>MSDKVLWKGALLLTAAGVFGKILSAGYRVPFQNMVGDEGFYIYQQIYPFITIAWLLSIYGFPAAISKLVIELEGQKSQQQQITFHLPIFVFLFMINFLLFVCLYVGAEQIARGMGDVKLQEPIQYASFLFLIIPFTSFIRGGFQSTGNMRPTAFSQTAEQLVRVFFILLFTYLFVKQGKNLYEIGSGAAFASSIGVFVGIIILVIYIFYFTKRKQAIRFSYHLISYRKMAKVLLQTTVIMSLNYMLLVFLQLVDNFTMISTLQQYGLSLEDAKVEKGIFDRGQPLVQLGVVFGSSLALALVPSVAKMNSANYQQTIYRVLKLTILFSLGATVGLIAIFPSVNIVLFETSLGNEALRIFSVLIVIVSLTLTLSTYLQGLGFVKRQALLFGITLMVKWILNQLLIPYFGITGSAIASVISVVFLVVSFFVVLKKQIPIPLRRLLPWKSTILSIMIMLAVVTILHSFFDYWFVLNDRLDYWIVTLFSCLFGALAFFYTLLVTKAFSEEELKQIPFGEQLLRILYRRKDK</sequence>
<evidence type="ECO:0000256" key="3">
    <source>
        <dbReference type="ARBA" id="ARBA00022692"/>
    </source>
</evidence>
<feature type="transmembrane region" description="Helical" evidence="6">
    <location>
        <begin position="48"/>
        <end position="70"/>
    </location>
</feature>
<dbReference type="GO" id="GO:0005886">
    <property type="term" value="C:plasma membrane"/>
    <property type="evidence" value="ECO:0007669"/>
    <property type="project" value="UniProtKB-SubCell"/>
</dbReference>
<keyword evidence="3 6" id="KW-0812">Transmembrane</keyword>
<protein>
    <submittedName>
        <fullName evidence="7">PST family polysaccharide transporter</fullName>
    </submittedName>
</protein>
<evidence type="ECO:0000313" key="7">
    <source>
        <dbReference type="EMBL" id="MBB6455250.1"/>
    </source>
</evidence>
<feature type="transmembrane region" description="Helical" evidence="6">
    <location>
        <begin position="187"/>
        <end position="211"/>
    </location>
</feature>
<proteinExistence type="predicted"/>